<feature type="region of interest" description="Disordered" evidence="1">
    <location>
        <begin position="1"/>
        <end position="21"/>
    </location>
</feature>
<evidence type="ECO:0000313" key="3">
    <source>
        <dbReference type="Proteomes" id="UP000799424"/>
    </source>
</evidence>
<keyword evidence="3" id="KW-1185">Reference proteome</keyword>
<gene>
    <name evidence="2" type="ORF">CC86DRAFT_151300</name>
</gene>
<evidence type="ECO:0000256" key="1">
    <source>
        <dbReference type="SAM" id="MobiDB-lite"/>
    </source>
</evidence>
<dbReference type="OrthoDB" id="3791713at2759"/>
<dbReference type="EMBL" id="MU006248">
    <property type="protein sequence ID" value="KAF2818831.1"/>
    <property type="molecule type" value="Genomic_DNA"/>
</dbReference>
<reference evidence="2" key="1">
    <citation type="journal article" date="2020" name="Stud. Mycol.">
        <title>101 Dothideomycetes genomes: a test case for predicting lifestyles and emergence of pathogens.</title>
        <authorList>
            <person name="Haridas S."/>
            <person name="Albert R."/>
            <person name="Binder M."/>
            <person name="Bloem J."/>
            <person name="Labutti K."/>
            <person name="Salamov A."/>
            <person name="Andreopoulos B."/>
            <person name="Baker S."/>
            <person name="Barry K."/>
            <person name="Bills G."/>
            <person name="Bluhm B."/>
            <person name="Cannon C."/>
            <person name="Castanera R."/>
            <person name="Culley D."/>
            <person name="Daum C."/>
            <person name="Ezra D."/>
            <person name="Gonzalez J."/>
            <person name="Henrissat B."/>
            <person name="Kuo A."/>
            <person name="Liang C."/>
            <person name="Lipzen A."/>
            <person name="Lutzoni F."/>
            <person name="Magnuson J."/>
            <person name="Mondo S."/>
            <person name="Nolan M."/>
            <person name="Ohm R."/>
            <person name="Pangilinan J."/>
            <person name="Park H.-J."/>
            <person name="Ramirez L."/>
            <person name="Alfaro M."/>
            <person name="Sun H."/>
            <person name="Tritt A."/>
            <person name="Yoshinaga Y."/>
            <person name="Zwiers L.-H."/>
            <person name="Turgeon B."/>
            <person name="Goodwin S."/>
            <person name="Spatafora J."/>
            <person name="Crous P."/>
            <person name="Grigoriev I."/>
        </authorList>
    </citation>
    <scope>NUCLEOTIDE SEQUENCE</scope>
    <source>
        <strain evidence="2">CBS 113818</strain>
    </source>
</reference>
<evidence type="ECO:0000313" key="2">
    <source>
        <dbReference type="EMBL" id="KAF2818831.1"/>
    </source>
</evidence>
<organism evidence="2 3">
    <name type="scientific">Ophiobolus disseminans</name>
    <dbReference type="NCBI Taxonomy" id="1469910"/>
    <lineage>
        <taxon>Eukaryota</taxon>
        <taxon>Fungi</taxon>
        <taxon>Dikarya</taxon>
        <taxon>Ascomycota</taxon>
        <taxon>Pezizomycotina</taxon>
        <taxon>Dothideomycetes</taxon>
        <taxon>Pleosporomycetidae</taxon>
        <taxon>Pleosporales</taxon>
        <taxon>Pleosporineae</taxon>
        <taxon>Phaeosphaeriaceae</taxon>
        <taxon>Ophiobolus</taxon>
    </lineage>
</organism>
<proteinExistence type="predicted"/>
<dbReference type="AlphaFoldDB" id="A0A6A6ZCI3"/>
<name>A0A6A6ZCI3_9PLEO</name>
<accession>A0A6A6ZCI3</accession>
<protein>
    <submittedName>
        <fullName evidence="2">Uncharacterized protein</fullName>
    </submittedName>
</protein>
<sequence length="102" mass="11997">MATDAQLPHTPTTQQSPTLLPSKLHHNHEPLRSEMCRYFTLNLRADQARSAMHHGLQQNRYMHVFHGPPYERVEHWNRCLTAAKDDYDEAERRDGIEMLSYV</sequence>
<dbReference type="Proteomes" id="UP000799424">
    <property type="component" value="Unassembled WGS sequence"/>
</dbReference>